<reference evidence="10" key="1">
    <citation type="journal article" date="2019" name="Int. J. Syst. Evol. Microbiol.">
        <title>The Global Catalogue of Microorganisms (GCM) 10K type strain sequencing project: providing services to taxonomists for standard genome sequencing and annotation.</title>
        <authorList>
            <consortium name="The Broad Institute Genomics Platform"/>
            <consortium name="The Broad Institute Genome Sequencing Center for Infectious Disease"/>
            <person name="Wu L."/>
            <person name="Ma J."/>
        </authorList>
    </citation>
    <scope>NUCLEOTIDE SEQUENCE [LARGE SCALE GENOMIC DNA]</scope>
    <source>
        <strain evidence="10">CGMCC 1.12376</strain>
    </source>
</reference>
<dbReference type="CDD" id="cd00515">
    <property type="entry name" value="HAM1"/>
    <property type="match status" value="1"/>
</dbReference>
<evidence type="ECO:0000256" key="2">
    <source>
        <dbReference type="ARBA" id="ARBA00022723"/>
    </source>
</evidence>
<comment type="subunit">
    <text evidence="7">Homodimer.</text>
</comment>
<keyword evidence="3 7" id="KW-0547">Nucleotide-binding</keyword>
<comment type="catalytic activity">
    <reaction evidence="7">
        <text>dITP + H2O = dIMP + diphosphate + H(+)</text>
        <dbReference type="Rhea" id="RHEA:28342"/>
        <dbReference type="ChEBI" id="CHEBI:15377"/>
        <dbReference type="ChEBI" id="CHEBI:15378"/>
        <dbReference type="ChEBI" id="CHEBI:33019"/>
        <dbReference type="ChEBI" id="CHEBI:61194"/>
        <dbReference type="ChEBI" id="CHEBI:61382"/>
        <dbReference type="EC" id="3.6.1.66"/>
    </reaction>
</comment>
<dbReference type="GO" id="GO:0036220">
    <property type="term" value="F:ITP diphosphatase activity"/>
    <property type="evidence" value="ECO:0007669"/>
    <property type="project" value="UniProtKB-EC"/>
</dbReference>
<dbReference type="SUPFAM" id="SSF52972">
    <property type="entry name" value="ITPase-like"/>
    <property type="match status" value="1"/>
</dbReference>
<comment type="catalytic activity">
    <reaction evidence="7">
        <text>ITP + H2O = IMP + diphosphate + H(+)</text>
        <dbReference type="Rhea" id="RHEA:29399"/>
        <dbReference type="ChEBI" id="CHEBI:15377"/>
        <dbReference type="ChEBI" id="CHEBI:15378"/>
        <dbReference type="ChEBI" id="CHEBI:33019"/>
        <dbReference type="ChEBI" id="CHEBI:58053"/>
        <dbReference type="ChEBI" id="CHEBI:61402"/>
        <dbReference type="EC" id="3.6.1.66"/>
    </reaction>
</comment>
<evidence type="ECO:0000256" key="8">
    <source>
        <dbReference type="RuleBase" id="RU003781"/>
    </source>
</evidence>
<dbReference type="NCBIfam" id="NF011397">
    <property type="entry name" value="PRK14822.1"/>
    <property type="match status" value="1"/>
</dbReference>
<proteinExistence type="inferred from homology"/>
<comment type="catalytic activity">
    <reaction evidence="7">
        <text>XTP + H2O = XMP + diphosphate + H(+)</text>
        <dbReference type="Rhea" id="RHEA:28610"/>
        <dbReference type="ChEBI" id="CHEBI:15377"/>
        <dbReference type="ChEBI" id="CHEBI:15378"/>
        <dbReference type="ChEBI" id="CHEBI:33019"/>
        <dbReference type="ChEBI" id="CHEBI:57464"/>
        <dbReference type="ChEBI" id="CHEBI:61314"/>
        <dbReference type="EC" id="3.6.1.66"/>
    </reaction>
</comment>
<keyword evidence="5 7" id="KW-0460">Magnesium</keyword>
<dbReference type="EMBL" id="JBHUDE010000117">
    <property type="protein sequence ID" value="MFD1608593.1"/>
    <property type="molecule type" value="Genomic_DNA"/>
</dbReference>
<sequence>MKKILIATRNKGKVREFRDFFLKYDIEVESLLDIQQDLPEVEETGKTFEENAAIKAEQIAEILKVPVLADDSGLMVDALNGAPGIYSARYAGEGKSDEDNNRKLLKELYQVPKGERSARFVCVLAIAIPGEETTFYRGECEGEIGTEPKGINGFGYDPLFIPNDYEQTMAELDPSEKNKISHRSHAIRKLESWEKIIKG</sequence>
<dbReference type="NCBIfam" id="TIGR00042">
    <property type="entry name" value="RdgB/HAM1 family non-canonical purine NTP pyrophosphatase"/>
    <property type="match status" value="1"/>
</dbReference>
<evidence type="ECO:0000313" key="10">
    <source>
        <dbReference type="Proteomes" id="UP001597221"/>
    </source>
</evidence>
<name>A0ABW4HSI2_9BACI</name>
<feature type="binding site" evidence="7">
    <location>
        <position position="72"/>
    </location>
    <ligand>
        <name>substrate</name>
    </ligand>
</feature>
<keyword evidence="6 7" id="KW-0546">Nucleotide metabolism</keyword>
<evidence type="ECO:0000313" key="9">
    <source>
        <dbReference type="EMBL" id="MFD1608593.1"/>
    </source>
</evidence>
<gene>
    <name evidence="9" type="ORF">ACFSBH_13240</name>
</gene>
<dbReference type="Gene3D" id="3.90.950.10">
    <property type="match status" value="1"/>
</dbReference>
<evidence type="ECO:0000256" key="5">
    <source>
        <dbReference type="ARBA" id="ARBA00022842"/>
    </source>
</evidence>
<dbReference type="PANTHER" id="PTHR11067">
    <property type="entry name" value="INOSINE TRIPHOSPHATE PYROPHOSPHATASE/HAM1 PROTEIN"/>
    <property type="match status" value="1"/>
</dbReference>
<feature type="binding site" evidence="7">
    <location>
        <position position="71"/>
    </location>
    <ligand>
        <name>Mg(2+)</name>
        <dbReference type="ChEBI" id="CHEBI:18420"/>
    </ligand>
</feature>
<protein>
    <recommendedName>
        <fullName evidence="7">dITP/XTP pyrophosphatase</fullName>
        <ecNumber evidence="7">3.6.1.66</ecNumber>
    </recommendedName>
    <alternativeName>
        <fullName evidence="7">Non-canonical purine NTP pyrophosphatase</fullName>
    </alternativeName>
    <alternativeName>
        <fullName evidence="7">Non-standard purine NTP pyrophosphatase</fullName>
    </alternativeName>
    <alternativeName>
        <fullName evidence="7">Nucleoside-triphosphate diphosphatase</fullName>
    </alternativeName>
    <alternativeName>
        <fullName evidence="7">Nucleoside-triphosphate pyrophosphatase</fullName>
        <shortName evidence="7">NTPase</shortName>
    </alternativeName>
</protein>
<dbReference type="EC" id="3.6.1.66" evidence="7"/>
<evidence type="ECO:0000256" key="7">
    <source>
        <dbReference type="HAMAP-Rule" id="MF_01405"/>
    </source>
</evidence>
<feature type="binding site" evidence="7">
    <location>
        <begin position="182"/>
        <end position="183"/>
    </location>
    <ligand>
        <name>substrate</name>
    </ligand>
</feature>
<evidence type="ECO:0000256" key="4">
    <source>
        <dbReference type="ARBA" id="ARBA00022801"/>
    </source>
</evidence>
<keyword evidence="2 7" id="KW-0479">Metal-binding</keyword>
<feature type="binding site" evidence="7">
    <location>
        <position position="42"/>
    </location>
    <ligand>
        <name>Mg(2+)</name>
        <dbReference type="ChEBI" id="CHEBI:18420"/>
    </ligand>
</feature>
<feature type="binding site" evidence="7">
    <location>
        <begin position="154"/>
        <end position="157"/>
    </location>
    <ligand>
        <name>substrate</name>
    </ligand>
</feature>
<evidence type="ECO:0000256" key="1">
    <source>
        <dbReference type="ARBA" id="ARBA00008023"/>
    </source>
</evidence>
<dbReference type="InterPro" id="IPR029001">
    <property type="entry name" value="ITPase-like_fam"/>
</dbReference>
<comment type="similarity">
    <text evidence="1 7 8">Belongs to the HAM1 NTPase family.</text>
</comment>
<comment type="caution">
    <text evidence="9">The sequence shown here is derived from an EMBL/GenBank/DDBJ whole genome shotgun (WGS) entry which is preliminary data.</text>
</comment>
<feature type="binding site" evidence="7">
    <location>
        <position position="177"/>
    </location>
    <ligand>
        <name>substrate</name>
    </ligand>
</feature>
<dbReference type="RefSeq" id="WP_251512597.1">
    <property type="nucleotide sequence ID" value="NZ_JAMBON010000006.1"/>
</dbReference>
<dbReference type="InterPro" id="IPR002637">
    <property type="entry name" value="RdgB/HAM1"/>
</dbReference>
<feature type="binding site" evidence="7">
    <location>
        <begin position="8"/>
        <end position="13"/>
    </location>
    <ligand>
        <name>substrate</name>
    </ligand>
</feature>
<dbReference type="PANTHER" id="PTHR11067:SF9">
    <property type="entry name" value="INOSINE TRIPHOSPHATE PYROPHOSPHATASE"/>
    <property type="match status" value="1"/>
</dbReference>
<dbReference type="InterPro" id="IPR020922">
    <property type="entry name" value="dITP/XTP_pyrophosphatase"/>
</dbReference>
<dbReference type="Pfam" id="PF01725">
    <property type="entry name" value="Ham1p_like"/>
    <property type="match status" value="1"/>
</dbReference>
<accession>A0ABW4HSI2</accession>
<keyword evidence="10" id="KW-1185">Reference proteome</keyword>
<dbReference type="HAMAP" id="MF_01405">
    <property type="entry name" value="Non_canon_purine_NTPase"/>
    <property type="match status" value="1"/>
</dbReference>
<organism evidence="9 10">
    <name type="scientific">Oceanobacillus luteolus</name>
    <dbReference type="NCBI Taxonomy" id="1274358"/>
    <lineage>
        <taxon>Bacteria</taxon>
        <taxon>Bacillati</taxon>
        <taxon>Bacillota</taxon>
        <taxon>Bacilli</taxon>
        <taxon>Bacillales</taxon>
        <taxon>Bacillaceae</taxon>
        <taxon>Oceanobacillus</taxon>
    </lineage>
</organism>
<feature type="active site" description="Proton acceptor" evidence="7">
    <location>
        <position position="71"/>
    </location>
</feature>
<evidence type="ECO:0000256" key="3">
    <source>
        <dbReference type="ARBA" id="ARBA00022741"/>
    </source>
</evidence>
<evidence type="ECO:0000256" key="6">
    <source>
        <dbReference type="ARBA" id="ARBA00023080"/>
    </source>
</evidence>
<keyword evidence="4 7" id="KW-0378">Hydrolase</keyword>
<dbReference type="Proteomes" id="UP001597221">
    <property type="component" value="Unassembled WGS sequence"/>
</dbReference>
<comment type="function">
    <text evidence="7">Pyrophosphatase that catalyzes the hydrolysis of nucleoside triphosphates to their monophosphate derivatives, with a high preference for the non-canonical purine nucleotides XTP (xanthosine triphosphate), dITP (deoxyinosine triphosphate) and ITP. Seems to function as a house-cleaning enzyme that removes non-canonical purine nucleotides from the nucleotide pool, thus preventing their incorporation into DNA/RNA and avoiding chromosomal lesions.</text>
</comment>
<comment type="cofactor">
    <cofactor evidence="7">
        <name>Mg(2+)</name>
        <dbReference type="ChEBI" id="CHEBI:18420"/>
    </cofactor>
    <text evidence="7">Binds 1 Mg(2+) ion per subunit.</text>
</comment>